<dbReference type="InterPro" id="IPR009001">
    <property type="entry name" value="Transl_elong_EF1A/Init_IF2_C"/>
</dbReference>
<dbReference type="Proteomes" id="UP000678374">
    <property type="component" value="Unassembled WGS sequence"/>
</dbReference>
<keyword evidence="3" id="KW-0732">Signal</keyword>
<dbReference type="RefSeq" id="WP_210804558.1">
    <property type="nucleotide sequence ID" value="NZ_JAGQDE010000043.1"/>
</dbReference>
<dbReference type="GO" id="GO:0005525">
    <property type="term" value="F:GTP binding"/>
    <property type="evidence" value="ECO:0007669"/>
    <property type="project" value="UniProtKB-KW"/>
</dbReference>
<name>A0A941BSM6_9BURK</name>
<evidence type="ECO:0000256" key="3">
    <source>
        <dbReference type="SAM" id="SignalP"/>
    </source>
</evidence>
<feature type="chain" id="PRO_5037373900" evidence="3">
    <location>
        <begin position="25"/>
        <end position="125"/>
    </location>
</feature>
<evidence type="ECO:0000313" key="4">
    <source>
        <dbReference type="EMBL" id="MBQ0961875.1"/>
    </source>
</evidence>
<keyword evidence="5" id="KW-1185">Reference proteome</keyword>
<dbReference type="AlphaFoldDB" id="A0A941BSM6"/>
<comment type="caution">
    <text evidence="4">The sequence shown here is derived from an EMBL/GenBank/DDBJ whole genome shotgun (WGS) entry which is preliminary data.</text>
</comment>
<dbReference type="EMBL" id="JAGQDE010000043">
    <property type="protein sequence ID" value="MBQ0961875.1"/>
    <property type="molecule type" value="Genomic_DNA"/>
</dbReference>
<evidence type="ECO:0000256" key="2">
    <source>
        <dbReference type="ARBA" id="ARBA00023134"/>
    </source>
</evidence>
<keyword evidence="1" id="KW-0547">Nucleotide-binding</keyword>
<dbReference type="Gene3D" id="2.40.30.10">
    <property type="entry name" value="Translation factors"/>
    <property type="match status" value="1"/>
</dbReference>
<keyword evidence="2" id="KW-0342">GTP-binding</keyword>
<organism evidence="4 5">
    <name type="scientific">Ideonella aquatica</name>
    <dbReference type="NCBI Taxonomy" id="2824119"/>
    <lineage>
        <taxon>Bacteria</taxon>
        <taxon>Pseudomonadati</taxon>
        <taxon>Pseudomonadota</taxon>
        <taxon>Betaproteobacteria</taxon>
        <taxon>Burkholderiales</taxon>
        <taxon>Sphaerotilaceae</taxon>
        <taxon>Ideonella</taxon>
    </lineage>
</organism>
<sequence length="125" mass="13707">MTTWMRHSAWTLALLAGTAGAAPAADELREWPANTPIEAEFHLWPAQGKTGRDTPAWNNYRPQVHTGVGPEVTCAMVFPAEKIEPGSTQRTTLRCLDPLKLRVKQPQIKVTQGGRVVGDGRILLP</sequence>
<accession>A0A941BSM6</accession>
<evidence type="ECO:0000256" key="1">
    <source>
        <dbReference type="ARBA" id="ARBA00022741"/>
    </source>
</evidence>
<protein>
    <submittedName>
        <fullName evidence="4">Uncharacterized protein</fullName>
    </submittedName>
</protein>
<reference evidence="4" key="1">
    <citation type="submission" date="2021-04" db="EMBL/GenBank/DDBJ databases">
        <title>The genome sequence of Ideonella sp. 4Y11.</title>
        <authorList>
            <person name="Liu Y."/>
        </authorList>
    </citation>
    <scope>NUCLEOTIDE SEQUENCE</scope>
    <source>
        <strain evidence="4">4Y11</strain>
    </source>
</reference>
<proteinExistence type="predicted"/>
<gene>
    <name evidence="4" type="ORF">KAK06_23255</name>
</gene>
<dbReference type="SUPFAM" id="SSF50465">
    <property type="entry name" value="EF-Tu/eEF-1alpha/eIF2-gamma C-terminal domain"/>
    <property type="match status" value="1"/>
</dbReference>
<evidence type="ECO:0000313" key="5">
    <source>
        <dbReference type="Proteomes" id="UP000678374"/>
    </source>
</evidence>
<feature type="signal peptide" evidence="3">
    <location>
        <begin position="1"/>
        <end position="24"/>
    </location>
</feature>